<dbReference type="EMBL" id="JAGSHT010000013">
    <property type="protein sequence ID" value="MBZ2197264.1"/>
    <property type="molecule type" value="Genomic_DNA"/>
</dbReference>
<accession>A0ABS7SA95</accession>
<evidence type="ECO:0000313" key="2">
    <source>
        <dbReference type="Proteomes" id="UP000826651"/>
    </source>
</evidence>
<proteinExistence type="predicted"/>
<sequence>MSEPRHQHWWTQGPTGEWVCTDCGETCATCGTCGRATGGALLLCDPCHARERQVLADIEHAIGLYLPSPGRSPYSSARMDAMRVAGSKAARVTDPEDSIDSTLFGWVALWTEASGDAQNLGALEYLAGHLLWAAHNPDASRWEAYRKSIRAQRGAARRVAQIAPQPQPAPCIHCGGKVVQDWADHDWNPLKTGLSDVHRCTGCGTTWGDHAHWRFAQRHTIFALPTDDPDRLVTLADARTIFPDVPAGTWRTWIKRSRDEHARTVAECDAWDDRWTAYEDAGYLGPIPEAPEIVEAVCSRGETDQKVKLYRLGDLDALAMRRVSETRRGRPASAMQLTGSTVC</sequence>
<keyword evidence="2" id="KW-1185">Reference proteome</keyword>
<gene>
    <name evidence="1" type="ORF">KCQ71_13950</name>
</gene>
<reference evidence="1 2" key="1">
    <citation type="submission" date="2021-04" db="EMBL/GenBank/DDBJ databases">
        <title>Ruania sp. nov., isolated from sandy soil of mangrove forest.</title>
        <authorList>
            <person name="Ge X."/>
            <person name="Huang R."/>
            <person name="Liu W."/>
        </authorList>
    </citation>
    <scope>NUCLEOTIDE SEQUENCE [LARGE SCALE GENOMIC DNA]</scope>
    <source>
        <strain evidence="1 2">N2-46</strain>
    </source>
</reference>
<dbReference type="Proteomes" id="UP000826651">
    <property type="component" value="Unassembled WGS sequence"/>
</dbReference>
<comment type="caution">
    <text evidence="1">The sequence shown here is derived from an EMBL/GenBank/DDBJ whole genome shotgun (WGS) entry which is preliminary data.</text>
</comment>
<organism evidence="1 2">
    <name type="scientific">Occultella gossypii</name>
    <dbReference type="NCBI Taxonomy" id="2800820"/>
    <lineage>
        <taxon>Bacteria</taxon>
        <taxon>Bacillati</taxon>
        <taxon>Actinomycetota</taxon>
        <taxon>Actinomycetes</taxon>
        <taxon>Micrococcales</taxon>
        <taxon>Ruaniaceae</taxon>
        <taxon>Occultella</taxon>
    </lineage>
</organism>
<evidence type="ECO:0000313" key="1">
    <source>
        <dbReference type="EMBL" id="MBZ2197264.1"/>
    </source>
</evidence>
<name>A0ABS7SA95_9MICO</name>
<protein>
    <submittedName>
        <fullName evidence="1">Uncharacterized protein</fullName>
    </submittedName>
</protein>
<dbReference type="RefSeq" id="WP_223406897.1">
    <property type="nucleotide sequence ID" value="NZ_JAGSHT010000013.1"/>
</dbReference>